<dbReference type="Proteomes" id="UP000554144">
    <property type="component" value="Unassembled WGS sequence"/>
</dbReference>
<dbReference type="CDD" id="cd13603">
    <property type="entry name" value="PBP2_TRAP_Siap_TeaA_like"/>
    <property type="match status" value="1"/>
</dbReference>
<evidence type="ECO:0000313" key="5">
    <source>
        <dbReference type="EMBL" id="NYT85629.1"/>
    </source>
</evidence>
<keyword evidence="6" id="KW-1185">Reference proteome</keyword>
<reference evidence="5 6" key="1">
    <citation type="submission" date="2020-07" db="EMBL/GenBank/DDBJ databases">
        <title>Taxonomic revisions and descriptions of new bacterial species based on genomic comparisons in the high-G+C-content subgroup of the family Alcaligenaceae.</title>
        <authorList>
            <person name="Szabo A."/>
            <person name="Felfoldi T."/>
        </authorList>
    </citation>
    <scope>NUCLEOTIDE SEQUENCE [LARGE SCALE GENOMIC DNA]</scope>
    <source>
        <strain evidence="5 6">DSM 25667</strain>
    </source>
</reference>
<dbReference type="Pfam" id="PF03480">
    <property type="entry name" value="DctP"/>
    <property type="match status" value="1"/>
</dbReference>
<comment type="subcellular location">
    <subcellularLocation>
        <location evidence="1">Cell envelope</location>
    </subcellularLocation>
</comment>
<keyword evidence="3" id="KW-0813">Transport</keyword>
<dbReference type="GO" id="GO:0030288">
    <property type="term" value="C:outer membrane-bounded periplasmic space"/>
    <property type="evidence" value="ECO:0007669"/>
    <property type="project" value="InterPro"/>
</dbReference>
<dbReference type="EMBL" id="JACCEV010000002">
    <property type="protein sequence ID" value="NYT85629.1"/>
    <property type="molecule type" value="Genomic_DNA"/>
</dbReference>
<keyword evidence="4" id="KW-0732">Signal</keyword>
<proteinExistence type="inferred from homology"/>
<name>A0A853H1H9_9BURK</name>
<gene>
    <name evidence="5" type="ORF">H0A62_08435</name>
</gene>
<dbReference type="PIRSF" id="PIRSF006470">
    <property type="entry name" value="DctB"/>
    <property type="match status" value="1"/>
</dbReference>
<dbReference type="GO" id="GO:0055085">
    <property type="term" value="P:transmembrane transport"/>
    <property type="evidence" value="ECO:0007669"/>
    <property type="project" value="InterPro"/>
</dbReference>
<evidence type="ECO:0000256" key="3">
    <source>
        <dbReference type="ARBA" id="ARBA00022448"/>
    </source>
</evidence>
<evidence type="ECO:0000313" key="6">
    <source>
        <dbReference type="Proteomes" id="UP000554144"/>
    </source>
</evidence>
<dbReference type="Gene3D" id="3.40.190.170">
    <property type="entry name" value="Bacterial extracellular solute-binding protein, family 7"/>
    <property type="match status" value="1"/>
</dbReference>
<dbReference type="NCBIfam" id="NF037995">
    <property type="entry name" value="TRAP_S1"/>
    <property type="match status" value="1"/>
</dbReference>
<protein>
    <submittedName>
        <fullName evidence="5">TRAP transporter substrate-binding protein</fullName>
    </submittedName>
</protein>
<organism evidence="5 6">
    <name type="scientific">Pollutimonas harenae</name>
    <dbReference type="NCBI Taxonomy" id="657015"/>
    <lineage>
        <taxon>Bacteria</taxon>
        <taxon>Pseudomonadati</taxon>
        <taxon>Pseudomonadota</taxon>
        <taxon>Betaproteobacteria</taxon>
        <taxon>Burkholderiales</taxon>
        <taxon>Alcaligenaceae</taxon>
        <taxon>Pollutimonas</taxon>
    </lineage>
</organism>
<dbReference type="SUPFAM" id="SSF53850">
    <property type="entry name" value="Periplasmic binding protein-like II"/>
    <property type="match status" value="1"/>
</dbReference>
<dbReference type="InterPro" id="IPR038404">
    <property type="entry name" value="TRAP_DctP_sf"/>
</dbReference>
<evidence type="ECO:0000256" key="2">
    <source>
        <dbReference type="ARBA" id="ARBA00009023"/>
    </source>
</evidence>
<dbReference type="PANTHER" id="PTHR33376:SF4">
    <property type="entry name" value="SIALIC ACID-BINDING PERIPLASMIC PROTEIN SIAP"/>
    <property type="match status" value="1"/>
</dbReference>
<dbReference type="InterPro" id="IPR004682">
    <property type="entry name" value="TRAP_DctP"/>
</dbReference>
<evidence type="ECO:0000256" key="4">
    <source>
        <dbReference type="ARBA" id="ARBA00022729"/>
    </source>
</evidence>
<dbReference type="AlphaFoldDB" id="A0A853H1H9"/>
<dbReference type="PANTHER" id="PTHR33376">
    <property type="match status" value="1"/>
</dbReference>
<dbReference type="InterPro" id="IPR018389">
    <property type="entry name" value="DctP_fam"/>
</dbReference>
<dbReference type="NCBIfam" id="TIGR00787">
    <property type="entry name" value="dctP"/>
    <property type="match status" value="1"/>
</dbReference>
<accession>A0A853H1H9</accession>
<sequence length="341" mass="37898">MIYTASIPQSRSLRRRIVVLLAALGAAAALGAPSISQAQIELKLGHVGNPGSLFQLSADEFAKRANAKLGDEYKVVVFGSSQLGGDKEMLQKLKLGTIDMVLPSTVMSSEVDLFGLFEMPYIVKDREHMKRIEKEIFWPKIAPAAEKKGLTILAVWENGYRHITNNKHPIAKPEDLHGIKLRTPKGKWRVKMFQEYGANPSPMSFSELFSALQTGVMDGQENPLTQIYSAKLQEVQKYLSLSAHVYTPAYLTVGTKRYAKLPENVRKILEDVARENQAYVYEQAAKADDELLGKLKDAGMQVNEVDKEAFIAASKPIYEEFGQEVDGAQELIARAIELGKQ</sequence>
<comment type="caution">
    <text evidence="5">The sequence shown here is derived from an EMBL/GenBank/DDBJ whole genome shotgun (WGS) entry which is preliminary data.</text>
</comment>
<comment type="similarity">
    <text evidence="2">Belongs to the bacterial solute-binding protein 7 family.</text>
</comment>
<dbReference type="OrthoDB" id="9794826at2"/>
<evidence type="ECO:0000256" key="1">
    <source>
        <dbReference type="ARBA" id="ARBA00004196"/>
    </source>
</evidence>